<keyword evidence="4 6" id="KW-0460">Magnesium</keyword>
<feature type="site" description="Transition state stabilizer" evidence="7">
    <location>
        <position position="149"/>
    </location>
</feature>
<feature type="binding site" evidence="6">
    <location>
        <position position="147"/>
    </location>
    <ligand>
        <name>Mg(2+)</name>
        <dbReference type="ChEBI" id="CHEBI:18420"/>
        <label>1</label>
    </ligand>
</feature>
<protein>
    <submittedName>
        <fullName evidence="9">Endonuclease/exonuclease/phosphatase family protein</fullName>
    </submittedName>
</protein>
<keyword evidence="6" id="KW-0464">Manganese</keyword>
<proteinExistence type="inferred from homology"/>
<feature type="active site" description="Proton acceptor" evidence="5">
    <location>
        <position position="281"/>
    </location>
</feature>
<dbReference type="EMBL" id="DXAM01000140">
    <property type="protein sequence ID" value="HJA05156.1"/>
    <property type="molecule type" value="Genomic_DNA"/>
</dbReference>
<evidence type="ECO:0000313" key="10">
    <source>
        <dbReference type="Proteomes" id="UP000824220"/>
    </source>
</evidence>
<dbReference type="NCBIfam" id="TIGR00633">
    <property type="entry name" value="xth"/>
    <property type="match status" value="1"/>
</dbReference>
<feature type="active site" evidence="5">
    <location>
        <position position="110"/>
    </location>
</feature>
<feature type="binding site" evidence="6">
    <location>
        <position position="8"/>
    </location>
    <ligand>
        <name>Mg(2+)</name>
        <dbReference type="ChEBI" id="CHEBI:18420"/>
        <label>1</label>
    </ligand>
</feature>
<sequence>MTRIASVNVNGIRAAARKGMGAWVESADVDILTIQEVRGQREHLEAVLPGWHILEDESLQKGRAGVAIASREPSAAHRIGLGGDEVDSHGRWIEADFVIGDRTVTVVSAYVHSGEVGTPKQEAKWAFLDAMADRLPRLGQFAVVTGDLNVGHRPLDIKNWKGNVSRSGYLARERAYFDWFLGASGSPVEGQISSARGKVGELSDTRPFAAGRTGLGFVDVGRTFAGEVDGPYSWWSNRGQAFDNDTGWRIDYHAATPALAALVTDYRVDRYPSYDARWSDHAPVIADYAL</sequence>
<reference evidence="9" key="2">
    <citation type="submission" date="2021-04" db="EMBL/GenBank/DDBJ databases">
        <authorList>
            <person name="Gilroy R."/>
        </authorList>
    </citation>
    <scope>NUCLEOTIDE SEQUENCE</scope>
    <source>
        <strain evidence="9">ChiHjej8B7-3636</strain>
    </source>
</reference>
<evidence type="ECO:0000256" key="3">
    <source>
        <dbReference type="ARBA" id="ARBA00022801"/>
    </source>
</evidence>
<organism evidence="9 10">
    <name type="scientific">Candidatus Microbacterium stercoravium</name>
    <dbReference type="NCBI Taxonomy" id="2838697"/>
    <lineage>
        <taxon>Bacteria</taxon>
        <taxon>Bacillati</taxon>
        <taxon>Actinomycetota</taxon>
        <taxon>Actinomycetes</taxon>
        <taxon>Micrococcales</taxon>
        <taxon>Microbacteriaceae</taxon>
        <taxon>Microbacterium</taxon>
    </lineage>
</organism>
<gene>
    <name evidence="9" type="ORF">H9800_09910</name>
</gene>
<dbReference type="GO" id="GO:0004519">
    <property type="term" value="F:endonuclease activity"/>
    <property type="evidence" value="ECO:0007669"/>
    <property type="project" value="UniProtKB-KW"/>
</dbReference>
<dbReference type="PANTHER" id="PTHR43250:SF2">
    <property type="entry name" value="EXODEOXYRIBONUCLEASE III"/>
    <property type="match status" value="1"/>
</dbReference>
<dbReference type="Gene3D" id="3.60.10.10">
    <property type="entry name" value="Endonuclease/exonuclease/phosphatase"/>
    <property type="match status" value="1"/>
</dbReference>
<dbReference type="Pfam" id="PF03372">
    <property type="entry name" value="Exo_endo_phos"/>
    <property type="match status" value="1"/>
</dbReference>
<dbReference type="InterPro" id="IPR004808">
    <property type="entry name" value="AP_endonuc_1"/>
</dbReference>
<feature type="binding site" evidence="6">
    <location>
        <position position="36"/>
    </location>
    <ligand>
        <name>Mg(2+)</name>
        <dbReference type="ChEBI" id="CHEBI:18420"/>
        <label>1</label>
    </ligand>
</feature>
<dbReference type="PANTHER" id="PTHR43250">
    <property type="entry name" value="EXODEOXYRIBONUCLEASE III"/>
    <property type="match status" value="1"/>
</dbReference>
<keyword evidence="9" id="KW-0255">Endonuclease</keyword>
<comment type="cofactor">
    <cofactor evidence="6">
        <name>Mg(2+)</name>
        <dbReference type="ChEBI" id="CHEBI:18420"/>
    </cofactor>
    <cofactor evidence="6">
        <name>Mn(2+)</name>
        <dbReference type="ChEBI" id="CHEBI:29035"/>
    </cofactor>
    <text evidence="6">Probably binds two magnesium or manganese ions per subunit.</text>
</comment>
<feature type="binding site" evidence="6">
    <location>
        <position position="149"/>
    </location>
    <ligand>
        <name>Mg(2+)</name>
        <dbReference type="ChEBI" id="CHEBI:18420"/>
        <label>1</label>
    </ligand>
</feature>
<evidence type="ECO:0000256" key="5">
    <source>
        <dbReference type="PIRSR" id="PIRSR604808-1"/>
    </source>
</evidence>
<evidence type="ECO:0000256" key="6">
    <source>
        <dbReference type="PIRSR" id="PIRSR604808-2"/>
    </source>
</evidence>
<dbReference type="GO" id="GO:0046872">
    <property type="term" value="F:metal ion binding"/>
    <property type="evidence" value="ECO:0007669"/>
    <property type="project" value="UniProtKB-KW"/>
</dbReference>
<evidence type="ECO:0000256" key="4">
    <source>
        <dbReference type="ARBA" id="ARBA00022842"/>
    </source>
</evidence>
<evidence type="ECO:0000256" key="2">
    <source>
        <dbReference type="ARBA" id="ARBA00022723"/>
    </source>
</evidence>
<name>A0A9D2H7L3_9MICO</name>
<evidence type="ECO:0000259" key="8">
    <source>
        <dbReference type="Pfam" id="PF03372"/>
    </source>
</evidence>
<evidence type="ECO:0000313" key="9">
    <source>
        <dbReference type="EMBL" id="HJA05156.1"/>
    </source>
</evidence>
<accession>A0A9D2H7L3</accession>
<reference evidence="9" key="1">
    <citation type="journal article" date="2021" name="PeerJ">
        <title>Extensive microbial diversity within the chicken gut microbiome revealed by metagenomics and culture.</title>
        <authorList>
            <person name="Gilroy R."/>
            <person name="Ravi A."/>
            <person name="Getino M."/>
            <person name="Pursley I."/>
            <person name="Horton D.L."/>
            <person name="Alikhan N.F."/>
            <person name="Baker D."/>
            <person name="Gharbi K."/>
            <person name="Hall N."/>
            <person name="Watson M."/>
            <person name="Adriaenssens E.M."/>
            <person name="Foster-Nyarko E."/>
            <person name="Jarju S."/>
            <person name="Secka A."/>
            <person name="Antonio M."/>
            <person name="Oren A."/>
            <person name="Chaudhuri R.R."/>
            <person name="La Ragione R."/>
            <person name="Hildebrand F."/>
            <person name="Pallen M.J."/>
        </authorList>
    </citation>
    <scope>NUCLEOTIDE SEQUENCE</scope>
    <source>
        <strain evidence="9">ChiHjej8B7-3636</strain>
    </source>
</reference>
<keyword evidence="9" id="KW-0540">Nuclease</keyword>
<keyword evidence="3" id="KW-0378">Hydrolase</keyword>
<dbReference type="GO" id="GO:0006281">
    <property type="term" value="P:DNA repair"/>
    <property type="evidence" value="ECO:0007669"/>
    <property type="project" value="InterPro"/>
</dbReference>
<dbReference type="InterPro" id="IPR036691">
    <property type="entry name" value="Endo/exonu/phosph_ase_sf"/>
</dbReference>
<comment type="caution">
    <text evidence="9">The sequence shown here is derived from an EMBL/GenBank/DDBJ whole genome shotgun (WGS) entry which is preliminary data.</text>
</comment>
<dbReference type="InterPro" id="IPR037493">
    <property type="entry name" value="ExoIII-like"/>
</dbReference>
<feature type="binding site" evidence="6">
    <location>
        <position position="280"/>
    </location>
    <ligand>
        <name>Mg(2+)</name>
        <dbReference type="ChEBI" id="CHEBI:18420"/>
        <label>1</label>
    </ligand>
</feature>
<feature type="site" description="Interaction with DNA substrate" evidence="7">
    <location>
        <position position="281"/>
    </location>
</feature>
<dbReference type="GO" id="GO:0008311">
    <property type="term" value="F:double-stranded DNA 3'-5' DNA exonuclease activity"/>
    <property type="evidence" value="ECO:0007669"/>
    <property type="project" value="InterPro"/>
</dbReference>
<evidence type="ECO:0000256" key="7">
    <source>
        <dbReference type="PIRSR" id="PIRSR604808-3"/>
    </source>
</evidence>
<feature type="site" description="Important for catalytic activity" evidence="7">
    <location>
        <position position="251"/>
    </location>
</feature>
<comment type="similarity">
    <text evidence="1">Belongs to the DNA repair enzymes AP/ExoA family.</text>
</comment>
<dbReference type="PROSITE" id="PS51435">
    <property type="entry name" value="AP_NUCLEASE_F1_4"/>
    <property type="match status" value="1"/>
</dbReference>
<dbReference type="InterPro" id="IPR005135">
    <property type="entry name" value="Endo/exonuclease/phosphatase"/>
</dbReference>
<feature type="binding site" evidence="6">
    <location>
        <position position="281"/>
    </location>
    <ligand>
        <name>Mg(2+)</name>
        <dbReference type="ChEBI" id="CHEBI:18420"/>
        <label>1</label>
    </ligand>
</feature>
<dbReference type="SUPFAM" id="SSF56219">
    <property type="entry name" value="DNase I-like"/>
    <property type="match status" value="1"/>
</dbReference>
<evidence type="ECO:0000256" key="1">
    <source>
        <dbReference type="ARBA" id="ARBA00007092"/>
    </source>
</evidence>
<dbReference type="Proteomes" id="UP000824220">
    <property type="component" value="Unassembled WGS sequence"/>
</dbReference>
<feature type="active site" description="Proton donor/acceptor" evidence="5">
    <location>
        <position position="147"/>
    </location>
</feature>
<keyword evidence="2 6" id="KW-0479">Metal-binding</keyword>
<dbReference type="AlphaFoldDB" id="A0A9D2H7L3"/>
<feature type="domain" description="Endonuclease/exonuclease/phosphatase" evidence="8">
    <location>
        <begin position="5"/>
        <end position="281"/>
    </location>
</feature>